<accession>A0A669EZF9</accession>
<feature type="binding site" evidence="6">
    <location>
        <position position="161"/>
    </location>
    <ligand>
        <name>NADP(+)</name>
        <dbReference type="ChEBI" id="CHEBI:58349"/>
    </ligand>
</feature>
<keyword evidence="4" id="KW-0521">NADP</keyword>
<reference evidence="9" key="1">
    <citation type="submission" date="2012-01" db="EMBL/GenBank/DDBJ databases">
        <title>The Genome Sequence of Oreochromis niloticus (Nile Tilapia).</title>
        <authorList>
            <consortium name="Broad Institute Genome Assembly Team"/>
            <consortium name="Broad Institute Sequencing Platform"/>
            <person name="Di Palma F."/>
            <person name="Johnson J."/>
            <person name="Lander E.S."/>
            <person name="Lindblad-Toh K."/>
        </authorList>
    </citation>
    <scope>NUCLEOTIDE SEQUENCE [LARGE SCALE GENOMIC DNA]</scope>
</reference>
<evidence type="ECO:0000256" key="5">
    <source>
        <dbReference type="PIRSR" id="PIRSR000095-1"/>
    </source>
</evidence>
<dbReference type="GO" id="GO:0004745">
    <property type="term" value="F:all-trans-retinol dehydrogenase (NAD+) activity"/>
    <property type="evidence" value="ECO:0007669"/>
    <property type="project" value="TreeGrafter"/>
</dbReference>
<dbReference type="PRINTS" id="PR00080">
    <property type="entry name" value="SDRFAMILY"/>
</dbReference>
<dbReference type="AlphaFoldDB" id="A0A669EZF9"/>
<dbReference type="EC" id="1.1.1.300" evidence="4"/>
<dbReference type="Ensembl" id="ENSONIT00000035312.1">
    <property type="protein sequence ID" value="ENSONIP00000077902.1"/>
    <property type="gene ID" value="ENSONIG00000000184.2"/>
</dbReference>
<reference evidence="8" key="2">
    <citation type="submission" date="2025-08" db="UniProtKB">
        <authorList>
            <consortium name="Ensembl"/>
        </authorList>
    </citation>
    <scope>IDENTIFICATION</scope>
</reference>
<feature type="binding site" evidence="6">
    <location>
        <begin position="13"/>
        <end position="41"/>
    </location>
    <ligand>
        <name>NADP(+)</name>
        <dbReference type="ChEBI" id="CHEBI:58349"/>
    </ligand>
</feature>
<evidence type="ECO:0000256" key="7">
    <source>
        <dbReference type="RuleBase" id="RU000363"/>
    </source>
</evidence>
<keyword evidence="4" id="KW-0716">Sensory transduction</keyword>
<name>A0A669EZF9_ORENI</name>
<protein>
    <recommendedName>
        <fullName evidence="4">Retinol dehydrogenase</fullName>
        <ecNumber evidence="4">1.1.1.300</ecNumber>
    </recommendedName>
</protein>
<evidence type="ECO:0000256" key="3">
    <source>
        <dbReference type="ARBA" id="ARBA00023098"/>
    </source>
</evidence>
<evidence type="ECO:0000256" key="2">
    <source>
        <dbReference type="ARBA" id="ARBA00023002"/>
    </source>
</evidence>
<feature type="binding site" evidence="6">
    <location>
        <position position="67"/>
    </location>
    <ligand>
        <name>NADP(+)</name>
        <dbReference type="ChEBI" id="CHEBI:58349"/>
    </ligand>
</feature>
<dbReference type="Gene3D" id="3.40.50.720">
    <property type="entry name" value="NAD(P)-binding Rossmann-like Domain"/>
    <property type="match status" value="1"/>
</dbReference>
<dbReference type="Pfam" id="PF00106">
    <property type="entry name" value="adh_short"/>
    <property type="match status" value="1"/>
</dbReference>
<feature type="binding site" evidence="6">
    <location>
        <position position="144"/>
    </location>
    <ligand>
        <name>substrate</name>
    </ligand>
</feature>
<organism evidence="8 9">
    <name type="scientific">Oreochromis niloticus</name>
    <name type="common">Nile tilapia</name>
    <name type="synonym">Tilapia nilotica</name>
    <dbReference type="NCBI Taxonomy" id="8128"/>
    <lineage>
        <taxon>Eukaryota</taxon>
        <taxon>Metazoa</taxon>
        <taxon>Chordata</taxon>
        <taxon>Craniata</taxon>
        <taxon>Vertebrata</taxon>
        <taxon>Euteleostomi</taxon>
        <taxon>Actinopterygii</taxon>
        <taxon>Neopterygii</taxon>
        <taxon>Teleostei</taxon>
        <taxon>Neoteleostei</taxon>
        <taxon>Acanthomorphata</taxon>
        <taxon>Ovalentaria</taxon>
        <taxon>Cichlomorphae</taxon>
        <taxon>Cichliformes</taxon>
        <taxon>Cichlidae</taxon>
        <taxon>African cichlids</taxon>
        <taxon>Pseudocrenilabrinae</taxon>
        <taxon>Oreochromini</taxon>
        <taxon>Oreochromis</taxon>
    </lineage>
</organism>
<dbReference type="GO" id="GO:0005829">
    <property type="term" value="C:cytosol"/>
    <property type="evidence" value="ECO:0007669"/>
    <property type="project" value="TreeGrafter"/>
</dbReference>
<evidence type="ECO:0000256" key="1">
    <source>
        <dbReference type="ARBA" id="ARBA00006484"/>
    </source>
</evidence>
<feature type="active site" description="Proton acceptor" evidence="5">
    <location>
        <position position="157"/>
    </location>
</feature>
<comment type="catalytic activity">
    <reaction evidence="4">
        <text>all-trans-retinol + NADP(+) = all-trans-retinal + NADPH + H(+)</text>
        <dbReference type="Rhea" id="RHEA:25033"/>
        <dbReference type="ChEBI" id="CHEBI:15378"/>
        <dbReference type="ChEBI" id="CHEBI:17336"/>
        <dbReference type="ChEBI" id="CHEBI:17898"/>
        <dbReference type="ChEBI" id="CHEBI:57783"/>
        <dbReference type="ChEBI" id="CHEBI:58349"/>
        <dbReference type="EC" id="1.1.1.300"/>
    </reaction>
</comment>
<comment type="subcellular location">
    <subcellularLocation>
        <location evidence="4">Membrane</location>
    </subcellularLocation>
</comment>
<dbReference type="PRINTS" id="PR00081">
    <property type="entry name" value="GDHRDH"/>
</dbReference>
<dbReference type="PANTHER" id="PTHR43391:SF8">
    <property type="entry name" value="RETINOL DEHYDROGENASE 8"/>
    <property type="match status" value="1"/>
</dbReference>
<dbReference type="GeneTree" id="ENSGT00940000155412"/>
<sequence length="339" mass="37894">MERHGQKVVLITGCSSGIGLRIAVMLAEDEKQRYHVIATMRDLKRKDNLVKAAGDLYSKTLFVAELDVCSDESVKQCINSIKDRHIDILISNAGIGLVGPVESIPMDEMNNVFETNFYGSVRLIKEVMPDMKNRRAGRIIVISSVMGLQGVAFNEVYAASKFALEGFCEGLAAQLLSFNVTLSMLEPGPVHTEFELKMIQGMKEKEWPSVDPDTVNYFRNFYLPGAVDIFEILGQTPDHIAKVTSNPHFHNLTNPLYSPILALKYADETGCLSVQAFYCMLFTLRPLMNVGMPVLKYLTFGCKSITNKEDYKKSNITLTFSKSFLSLFTFHAVDMQSAL</sequence>
<evidence type="ECO:0000313" key="8">
    <source>
        <dbReference type="Ensembl" id="ENSONIP00000077902.1"/>
    </source>
</evidence>
<dbReference type="SUPFAM" id="SSF51735">
    <property type="entry name" value="NAD(P)-binding Rossmann-fold domains"/>
    <property type="match status" value="1"/>
</dbReference>
<dbReference type="InterPro" id="IPR002347">
    <property type="entry name" value="SDR_fam"/>
</dbReference>
<evidence type="ECO:0000256" key="6">
    <source>
        <dbReference type="PIRSR" id="PIRSR000095-2"/>
    </source>
</evidence>
<dbReference type="PROSITE" id="PS00061">
    <property type="entry name" value="ADH_SHORT"/>
    <property type="match status" value="1"/>
</dbReference>
<dbReference type="GO" id="GO:0006703">
    <property type="term" value="P:estrogen biosynthetic process"/>
    <property type="evidence" value="ECO:0007669"/>
    <property type="project" value="InterPro"/>
</dbReference>
<dbReference type="GO" id="GO:0052650">
    <property type="term" value="F:all-trans-retinol dehydrogenase (NADP+) activity"/>
    <property type="evidence" value="ECO:0007669"/>
    <property type="project" value="UniProtKB-UniRule"/>
</dbReference>
<keyword evidence="4" id="KW-0472">Membrane</keyword>
<dbReference type="InterPro" id="IPR020904">
    <property type="entry name" value="Sc_DH/Rdtase_CS"/>
</dbReference>
<dbReference type="InterPro" id="IPR036291">
    <property type="entry name" value="NAD(P)-bd_dom_sf"/>
</dbReference>
<dbReference type="GO" id="GO:0004303">
    <property type="term" value="F:estradiol 17-beta-dehydrogenase [NAD(P)+] activity"/>
    <property type="evidence" value="ECO:0007669"/>
    <property type="project" value="InterPro"/>
</dbReference>
<proteinExistence type="inferred from homology"/>
<dbReference type="PIRSF" id="PIRSF000095">
    <property type="entry name" value="17beta-HSD"/>
    <property type="match status" value="1"/>
</dbReference>
<gene>
    <name evidence="8" type="primary">RDH8</name>
    <name evidence="8" type="synonym">rdh8</name>
</gene>
<dbReference type="GO" id="GO:0016020">
    <property type="term" value="C:membrane"/>
    <property type="evidence" value="ECO:0007669"/>
    <property type="project" value="UniProtKB-SubCell"/>
</dbReference>
<keyword evidence="3" id="KW-0443">Lipid metabolism</keyword>
<dbReference type="Proteomes" id="UP000005207">
    <property type="component" value="Linkage group LG6"/>
</dbReference>
<dbReference type="InParanoid" id="A0A669EZF9"/>
<dbReference type="PANTHER" id="PTHR43391">
    <property type="entry name" value="RETINOL DEHYDROGENASE-RELATED"/>
    <property type="match status" value="1"/>
</dbReference>
<reference evidence="8" key="3">
    <citation type="submission" date="2025-09" db="UniProtKB">
        <authorList>
            <consortium name="Ensembl"/>
        </authorList>
    </citation>
    <scope>IDENTIFICATION</scope>
</reference>
<comment type="function">
    <text evidence="4">Retinol dehydrogenase with a clear preference for NADP. Converts all-trans-retinal to all-trans-retinol. May play a role in the regeneration of visual pigment at high light intensity.</text>
</comment>
<evidence type="ECO:0000313" key="9">
    <source>
        <dbReference type="Proteomes" id="UP000005207"/>
    </source>
</evidence>
<keyword evidence="2 4" id="KW-0560">Oxidoreductase</keyword>
<keyword evidence="9" id="KW-1185">Reference proteome</keyword>
<comment type="similarity">
    <text evidence="1 4 7">Belongs to the short-chain dehydrogenases/reductases (SDR) family.</text>
</comment>
<evidence type="ECO:0000256" key="4">
    <source>
        <dbReference type="PIRNR" id="PIRNR000095"/>
    </source>
</evidence>
<dbReference type="InterPro" id="IPR011348">
    <property type="entry name" value="17beta_DH"/>
</dbReference>